<evidence type="ECO:0000313" key="3">
    <source>
        <dbReference type="Proteomes" id="UP000233551"/>
    </source>
</evidence>
<feature type="region of interest" description="Disordered" evidence="1">
    <location>
        <begin position="1"/>
        <end position="21"/>
    </location>
</feature>
<name>A0A2I0L4M0_PUNGR</name>
<sequence length="353" mass="38415">MSRPKRSKGRTPPFTPEGKGETTNLIAIIFPKPVSPPARSTGTITAIDDLKQRSNGLVIVGRTKGSMVACTKLMLFCSRSPMAAGASNDLDVGDGGSKCNSIRFDIIAYQPRSRGETEHRRCAHPNFVSSGHACARLNATRLRSVHLPGDTRRTHVRKSRHYMFTTRRSRADNLVCWGVGRTGPKGWTGPTGTNWAELGRWLLDWTTGPGPNCWADSLDFHRLGARIGLLDNVCSTRKSRQTRLEKKNTKNKEKGRGGPSDGGDWPGFPTSRGSGGLLRNRVRDSVRIRTEEDKNRGVRAGGTAGAGGRETRAVGCFFWRGQAVGGAEGLGDELVFSIRAEGEIPDCRHLNPG</sequence>
<evidence type="ECO:0000256" key="1">
    <source>
        <dbReference type="SAM" id="MobiDB-lite"/>
    </source>
</evidence>
<accession>A0A2I0L4M0</accession>
<keyword evidence="3" id="KW-1185">Reference proteome</keyword>
<dbReference type="EMBL" id="PGOL01000186">
    <property type="protein sequence ID" value="PKI75086.1"/>
    <property type="molecule type" value="Genomic_DNA"/>
</dbReference>
<proteinExistence type="predicted"/>
<reference evidence="2 3" key="1">
    <citation type="submission" date="2017-11" db="EMBL/GenBank/DDBJ databases">
        <title>De-novo sequencing of pomegranate (Punica granatum L.) genome.</title>
        <authorList>
            <person name="Akparov Z."/>
            <person name="Amiraslanov A."/>
            <person name="Hajiyeva S."/>
            <person name="Abbasov M."/>
            <person name="Kaur K."/>
            <person name="Hamwieh A."/>
            <person name="Solovyev V."/>
            <person name="Salamov A."/>
            <person name="Braich B."/>
            <person name="Kosarev P."/>
            <person name="Mahmoud A."/>
            <person name="Hajiyev E."/>
            <person name="Babayeva S."/>
            <person name="Izzatullayeva V."/>
            <person name="Mammadov A."/>
            <person name="Mammadov A."/>
            <person name="Sharifova S."/>
            <person name="Ojaghi J."/>
            <person name="Eynullazada K."/>
            <person name="Bayramov B."/>
            <person name="Abdulazimova A."/>
            <person name="Shahmuradov I."/>
        </authorList>
    </citation>
    <scope>NUCLEOTIDE SEQUENCE [LARGE SCALE GENOMIC DNA]</scope>
    <source>
        <strain evidence="3">cv. AG2017</strain>
        <tissue evidence="2">Leaf</tissue>
    </source>
</reference>
<feature type="compositionally biased region" description="Basic and acidic residues" evidence="1">
    <location>
        <begin position="281"/>
        <end position="296"/>
    </location>
</feature>
<protein>
    <submittedName>
        <fullName evidence="2">Uncharacterized protein</fullName>
    </submittedName>
</protein>
<evidence type="ECO:0000313" key="2">
    <source>
        <dbReference type="EMBL" id="PKI75086.1"/>
    </source>
</evidence>
<organism evidence="2 3">
    <name type="scientific">Punica granatum</name>
    <name type="common">Pomegranate</name>
    <dbReference type="NCBI Taxonomy" id="22663"/>
    <lineage>
        <taxon>Eukaryota</taxon>
        <taxon>Viridiplantae</taxon>
        <taxon>Streptophyta</taxon>
        <taxon>Embryophyta</taxon>
        <taxon>Tracheophyta</taxon>
        <taxon>Spermatophyta</taxon>
        <taxon>Magnoliopsida</taxon>
        <taxon>eudicotyledons</taxon>
        <taxon>Gunneridae</taxon>
        <taxon>Pentapetalae</taxon>
        <taxon>rosids</taxon>
        <taxon>malvids</taxon>
        <taxon>Myrtales</taxon>
        <taxon>Lythraceae</taxon>
        <taxon>Punica</taxon>
    </lineage>
</organism>
<feature type="compositionally biased region" description="Gly residues" evidence="1">
    <location>
        <begin position="299"/>
        <end position="308"/>
    </location>
</feature>
<feature type="region of interest" description="Disordered" evidence="1">
    <location>
        <begin position="238"/>
        <end position="308"/>
    </location>
</feature>
<feature type="compositionally biased region" description="Basic and acidic residues" evidence="1">
    <location>
        <begin position="242"/>
        <end position="256"/>
    </location>
</feature>
<gene>
    <name evidence="2" type="ORF">CRG98_004560</name>
</gene>
<comment type="caution">
    <text evidence="2">The sequence shown here is derived from an EMBL/GenBank/DDBJ whole genome shotgun (WGS) entry which is preliminary data.</text>
</comment>
<dbReference type="Proteomes" id="UP000233551">
    <property type="component" value="Unassembled WGS sequence"/>
</dbReference>
<dbReference type="AlphaFoldDB" id="A0A2I0L4M0"/>